<feature type="domain" description="Cadherin" evidence="13">
    <location>
        <begin position="596"/>
        <end position="748"/>
    </location>
</feature>
<dbReference type="InterPro" id="IPR036282">
    <property type="entry name" value="Glutathione-S-Trfase_C_sf"/>
</dbReference>
<feature type="compositionally biased region" description="Basic and acidic residues" evidence="10">
    <location>
        <begin position="2133"/>
        <end position="2142"/>
    </location>
</feature>
<feature type="domain" description="Cadherin" evidence="13">
    <location>
        <begin position="1718"/>
        <end position="1821"/>
    </location>
</feature>
<keyword evidence="7 11" id="KW-0472">Membrane</keyword>
<evidence type="ECO:0000256" key="8">
    <source>
        <dbReference type="ARBA" id="ARBA00023180"/>
    </source>
</evidence>
<reference evidence="16 17" key="1">
    <citation type="submission" date="2020-11" db="EMBL/GenBank/DDBJ databases">
        <authorList>
            <person name="Wallbank WR R."/>
            <person name="Pardo Diaz C."/>
            <person name="Kozak K."/>
            <person name="Martin S."/>
            <person name="Jiggins C."/>
            <person name="Moest M."/>
            <person name="Warren A I."/>
            <person name="Generalovic N T."/>
            <person name="Byers J.R.P. K."/>
            <person name="Montejo-Kovacevich G."/>
            <person name="Yen C E."/>
        </authorList>
    </citation>
    <scope>NUCLEOTIDE SEQUENCE [LARGE SCALE GENOMIC DNA]</scope>
</reference>
<dbReference type="SUPFAM" id="SSF47616">
    <property type="entry name" value="GST C-terminal domain-like"/>
    <property type="match status" value="1"/>
</dbReference>
<keyword evidence="8" id="KW-0325">Glycoprotein</keyword>
<dbReference type="CDD" id="cd03177">
    <property type="entry name" value="GST_C_Delta_Epsilon"/>
    <property type="match status" value="1"/>
</dbReference>
<dbReference type="Gene3D" id="2.60.40.60">
    <property type="entry name" value="Cadherins"/>
    <property type="match status" value="13"/>
</dbReference>
<dbReference type="OrthoDB" id="2309723at2759"/>
<evidence type="ECO:0000256" key="11">
    <source>
        <dbReference type="SAM" id="Phobius"/>
    </source>
</evidence>
<dbReference type="SFLD" id="SFLDG00358">
    <property type="entry name" value="Main_(cytGST)"/>
    <property type="match status" value="1"/>
</dbReference>
<feature type="domain" description="Cadherin" evidence="13">
    <location>
        <begin position="146"/>
        <end position="258"/>
    </location>
</feature>
<dbReference type="InterPro" id="IPR010987">
    <property type="entry name" value="Glutathione-S-Trfase_C-like"/>
</dbReference>
<feature type="region of interest" description="Disordered" evidence="10">
    <location>
        <begin position="2125"/>
        <end position="2192"/>
    </location>
</feature>
<keyword evidence="12" id="KW-0732">Signal</keyword>
<evidence type="ECO:0000256" key="4">
    <source>
        <dbReference type="ARBA" id="ARBA00022737"/>
    </source>
</evidence>
<feature type="compositionally biased region" description="Basic residues" evidence="10">
    <location>
        <begin position="2152"/>
        <end position="2167"/>
    </location>
</feature>
<dbReference type="Pfam" id="PF02798">
    <property type="entry name" value="GST_N"/>
    <property type="match status" value="1"/>
</dbReference>
<dbReference type="Proteomes" id="UP000594454">
    <property type="component" value="Chromosome 3"/>
</dbReference>
<dbReference type="FunFam" id="3.40.30.10:FF:000034">
    <property type="entry name" value="glutathione S-transferase 1"/>
    <property type="match status" value="1"/>
</dbReference>
<feature type="domain" description="Cadherin" evidence="13">
    <location>
        <begin position="906"/>
        <end position="991"/>
    </location>
</feature>
<feature type="region of interest" description="Disordered" evidence="10">
    <location>
        <begin position="1173"/>
        <end position="1195"/>
    </location>
</feature>
<dbReference type="EMBL" id="LR899011">
    <property type="protein sequence ID" value="CAD7084915.1"/>
    <property type="molecule type" value="Genomic_DNA"/>
</dbReference>
<keyword evidence="5 9" id="KW-0106">Calcium</keyword>
<feature type="domain" description="GST N-terminal" evidence="14">
    <location>
        <begin position="2224"/>
        <end position="2305"/>
    </location>
</feature>
<dbReference type="PROSITE" id="PS50268">
    <property type="entry name" value="CADHERIN_2"/>
    <property type="match status" value="13"/>
</dbReference>
<dbReference type="FunFam" id="2.60.40.60:FF:000020">
    <property type="entry name" value="Dachsous cadherin-related 1b"/>
    <property type="match status" value="1"/>
</dbReference>
<sequence>MDLRITKMLRKLLWIWIIFLVFEQNQACVFHTQNGLKTEAEGVRFIRVREDLEPGNEILTLNAYPRSSFVIRGVERSHDHKYFTVKEVNSTTVQILLNKSLEDLVDQDVPQNLLKFRLLCTGNDEVAYMSVTVYIEDINDHSPKFVGDPYVVEVDESTPPGTTIFQGIAVFDRDKPNTPNSDVHVTFGQSDQSSANSYFTLESPHRPYVILKRPLDFDNGMREFKLTLTASDRGLPIRTTDTTLTIIVKDHDDLPPKFTEGVYRTKINEFYPMTGRILEIPLRFVPPIQAFDQDSLNASLMYDIISGNERKLFKVNPNNGQMFLIKEIDLEEESLPGNTLVLQIEARQRDTPLKRAVARVEIEILDLNDNAPEFEVDLYNISIVENLPSGFSVLQVNAIDRDQGENAEFFYNVSAENPRGAFVIDPRTGWITVRDHTLLDREVRKSITMTIKAVERIPPYDKRSEKSGTVQVEITLLDSNDNTPQFENGNLYEFKVNVNAIMGSVIGKVSAVDPDQGRNGMITYELQRPKGSGYIPFRLDSQTGTMFVSGPLRKGRIALFVEASDQPTNPSERRFSLAVVTIEVHNALDEDTVDFVGAPYEFWVGADVSVGTSVGQVRTTIDYDGNNGEVMYDLLHSYPEGVPFAIEERSGIVTVIRNLEDFDRMIYYFEAVANVEPKINTSKPKSRLVRRTSKSEKQITRNGEVIEIDEGVISDTENVLVTNVTIHVVSPNDERGILMRGSNYHPIEFHVKENLAGAIIGRLLYKNSSKGLDGPLDFSDIVGQSHNPRQDRIPQQKLPRNSSFTQRSTSKRLKRDTTQAPVTEADKSSEALNTAESQGLGQGRGYLSYTTKRVTTWKPKVTTRRTTSSYDFGALSSQPAAAGSTNNPVYSAYRGHARNETGQPLSDLSENGKQDKPMTLRFLIANQPDVAAKITITEDGTLMTLTGLDREIRDLYQLTIIAEYSKGFSSGAGIYQVNVHVDDVNDNPPVFDHLVYSGIISENSLVGTEVVLNRVIRVTDPDAGRNAEYTLSLSGEGSQMFKIEFVNASLPVNSTLNSLPYPESQERFDIEKSFIAMELVLLNPNQSLPRGPHHIIRYVGTNNLDRERESFYKLTMTAVDTGRLRSTAILNILVADVNDNAPSFEKISVYKNSGIEIIEYTDDLEIVLAERTTPRPPTSKPLGEFSIAGGTPRLANDTRTARSRRAGFRNTRARPNRKLKTTPLFSIPENVPVGTPVIMVTAIDDDTDKNAQVFYQITSQQVLPNSNFRFKLKNVQFFTIDRLSGEIRITQPLQAETEIILNLTAHDIGDLSDSTTIRFKVIDINDHPPVFKKSWYSFDLEEGMYYDQTIDKIEATDDDYGQNANITYRIVSAEPIPFHIWSRNGALRVNGDLDREMKSEYLFHIIASDNPVTEPQLSSSVEVEINILDVNDNAPEFIGYDDLVYPDSVGEVQTGRKLITDLDRRKMRLSKSIPVYKAYLNRNTVPGTYVKQITAVDKDYTGNGNGLVMFSLLHHKMPHLFEIDSRDGVITTISRFGRYNGYEHVNLTIIASDLGSPSKSSTALFLVNLQGEDVFDEEEMSLFTHKYYELEVEENNNYPLPLLKLNVSAPYSKDTFKWSIIAEQDQNELDMFTIDPKNGTLIVIKSLDREERDTYRLKIRADRISRESRTYHKLKYPVAGESVVGLMENEVRVVVRVSDVNDNTPKFKGNGRPIVTIIPNTANFGYPVTQVEAFDRDSGTNAEIRYKLLNEPSRLFGIDEITGKIRVLGPVRTDQRVYGFDVKATDRKGDDDGKSSIANVFVYVLDENRQVRLVVSGKPIDVEREADILMNSLSEATGMDVRIRLLEPHIGGPEPATDVYVYAVDPKSNSVIDMDDLQKAMSLLDMKSLSISPSAHVLELSELGKYRSRSGSKGTVSAMSGTELLSIILAIVVFAGGLTTSLCVVCIRYKRRRILPPSDGRLPPYTVARVPSILGTGGHNSKTATTTTNSPESKRSHNDLARISSAFSPLKAASKGIMSAYDDRPREYIDVPLPKSVISSNLNLAEHDSVCLRFNQIHANMGAPQDTSMQSHNSSGHDSGLGFVNRDQSQTPQEKLLRIMHQRQSTGGVEQCSCGRVDTSNCCTGDSSDSYEDSLKDEETRKRTLPSSGRNHGFRRSIRNSRPRQIARHSFSGVRDDLIQQSPRMGPRPRGNSFRYSVSDLERRLHNLEQSFREPFHLKDPINKKMDFYYLPESAPCRSILMTAKALGLELNLKPTNLMAGEHRTPEFLKINPQHTIPTLNDHGFILWESRAILVYLVEKYGKTSSLYPTDVQSRAIVNQRLYFDMGVLYQRFAEYLYPQVFAKAPADPEKLKRLEEGVGFLNTFLEESKYAAGDSLTLADLALVATVSSIEPLKGFDITKYANVVRWYQLCKKTIFGYDLNEAGLEVFKSRFIK</sequence>
<dbReference type="GO" id="GO:0007156">
    <property type="term" value="P:homophilic cell adhesion via plasma membrane adhesion molecules"/>
    <property type="evidence" value="ECO:0007669"/>
    <property type="project" value="InterPro"/>
</dbReference>
<dbReference type="FunCoup" id="A0A7R8YWK6">
    <property type="interactions" value="19"/>
</dbReference>
<feature type="domain" description="Cadherin" evidence="13">
    <location>
        <begin position="259"/>
        <end position="374"/>
    </location>
</feature>
<feature type="domain" description="Cadherin" evidence="13">
    <location>
        <begin position="1584"/>
        <end position="1707"/>
    </location>
</feature>
<evidence type="ECO:0000256" key="9">
    <source>
        <dbReference type="PROSITE-ProRule" id="PRU00043"/>
    </source>
</evidence>
<dbReference type="InterPro" id="IPR002126">
    <property type="entry name" value="Cadherin-like_dom"/>
</dbReference>
<feature type="compositionally biased region" description="Polar residues" evidence="10">
    <location>
        <begin position="2065"/>
        <end position="2077"/>
    </location>
</feature>
<comment type="subunit">
    <text evidence="2">Homodimer.</text>
</comment>
<evidence type="ECO:0000313" key="17">
    <source>
        <dbReference type="Proteomes" id="UP000594454"/>
    </source>
</evidence>
<evidence type="ECO:0000259" key="14">
    <source>
        <dbReference type="PROSITE" id="PS50404"/>
    </source>
</evidence>
<dbReference type="InterPro" id="IPR015919">
    <property type="entry name" value="Cadherin-like_sf"/>
</dbReference>
<dbReference type="PROSITE" id="PS50404">
    <property type="entry name" value="GST_NTER"/>
    <property type="match status" value="1"/>
</dbReference>
<feature type="region of interest" description="Disordered" evidence="10">
    <location>
        <begin position="1976"/>
        <end position="1997"/>
    </location>
</feature>
<feature type="domain" description="Cadherin" evidence="13">
    <location>
        <begin position="992"/>
        <end position="1144"/>
    </location>
</feature>
<gene>
    <name evidence="16" type="ORF">HERILL_LOCUS7787</name>
</gene>
<dbReference type="InterPro" id="IPR004045">
    <property type="entry name" value="Glutathione_S-Trfase_N"/>
</dbReference>
<dbReference type="SUPFAM" id="SSF52833">
    <property type="entry name" value="Thioredoxin-like"/>
    <property type="match status" value="1"/>
</dbReference>
<feature type="domain" description="Cadherin" evidence="13">
    <location>
        <begin position="1332"/>
        <end position="1437"/>
    </location>
</feature>
<dbReference type="PROSITE" id="PS00232">
    <property type="entry name" value="CADHERIN_1"/>
    <property type="match status" value="7"/>
</dbReference>
<dbReference type="Pfam" id="PF00028">
    <property type="entry name" value="Cadherin"/>
    <property type="match status" value="9"/>
</dbReference>
<feature type="domain" description="GST C-terminal" evidence="15">
    <location>
        <begin position="2311"/>
        <end position="2435"/>
    </location>
</feature>
<dbReference type="SFLD" id="SFLDG01153">
    <property type="entry name" value="Main.4:_Theta-like"/>
    <property type="match status" value="1"/>
</dbReference>
<proteinExistence type="predicted"/>
<feature type="domain" description="Cadherin" evidence="13">
    <location>
        <begin position="1472"/>
        <end position="1583"/>
    </location>
</feature>
<evidence type="ECO:0000256" key="5">
    <source>
        <dbReference type="ARBA" id="ARBA00022837"/>
    </source>
</evidence>
<feature type="transmembrane region" description="Helical" evidence="11">
    <location>
        <begin position="1924"/>
        <end position="1947"/>
    </location>
</feature>
<evidence type="ECO:0000256" key="3">
    <source>
        <dbReference type="ARBA" id="ARBA00022692"/>
    </source>
</evidence>
<dbReference type="GO" id="GO:0003824">
    <property type="term" value="F:catalytic activity"/>
    <property type="evidence" value="ECO:0007669"/>
    <property type="project" value="UniProtKB-ARBA"/>
</dbReference>
<dbReference type="InParanoid" id="A0A7R8YWK6"/>
<dbReference type="PANTHER" id="PTHR24028:SF328">
    <property type="entry name" value="CADHERIN-3"/>
    <property type="match status" value="1"/>
</dbReference>
<dbReference type="InterPro" id="IPR004046">
    <property type="entry name" value="GST_C"/>
</dbReference>
<evidence type="ECO:0000313" key="16">
    <source>
        <dbReference type="EMBL" id="CAD7084915.1"/>
    </source>
</evidence>
<accession>A0A7R8YWK6</accession>
<evidence type="ECO:0000256" key="10">
    <source>
        <dbReference type="SAM" id="MobiDB-lite"/>
    </source>
</evidence>
<feature type="region of interest" description="Disordered" evidence="10">
    <location>
        <begin position="778"/>
        <end position="844"/>
    </location>
</feature>
<dbReference type="GO" id="GO:0005509">
    <property type="term" value="F:calcium ion binding"/>
    <property type="evidence" value="ECO:0007669"/>
    <property type="project" value="UniProtKB-UniRule"/>
</dbReference>
<dbReference type="InterPro" id="IPR020894">
    <property type="entry name" value="Cadherin_CS"/>
</dbReference>
<dbReference type="SUPFAM" id="SSF49313">
    <property type="entry name" value="Cadherin-like"/>
    <property type="match status" value="12"/>
</dbReference>
<evidence type="ECO:0000259" key="15">
    <source>
        <dbReference type="PROSITE" id="PS50405"/>
    </source>
</evidence>
<feature type="domain" description="Cadherin" evidence="13">
    <location>
        <begin position="40"/>
        <end position="145"/>
    </location>
</feature>
<dbReference type="CDD" id="cd11304">
    <property type="entry name" value="Cadherin_repeat"/>
    <property type="match status" value="13"/>
</dbReference>
<dbReference type="FunFam" id="1.20.1050.10:FF:000007">
    <property type="entry name" value="Glutathione S-transferase 1-1"/>
    <property type="match status" value="1"/>
</dbReference>
<keyword evidence="4" id="KW-0677">Repeat</keyword>
<evidence type="ECO:0000256" key="6">
    <source>
        <dbReference type="ARBA" id="ARBA00022989"/>
    </source>
</evidence>
<feature type="signal peptide" evidence="12">
    <location>
        <begin position="1"/>
        <end position="27"/>
    </location>
</feature>
<evidence type="ECO:0000259" key="13">
    <source>
        <dbReference type="PROSITE" id="PS50268"/>
    </source>
</evidence>
<feature type="domain" description="Cadherin" evidence="13">
    <location>
        <begin position="375"/>
        <end position="486"/>
    </location>
</feature>
<evidence type="ECO:0000256" key="2">
    <source>
        <dbReference type="ARBA" id="ARBA00011738"/>
    </source>
</evidence>
<dbReference type="Gene3D" id="3.40.30.10">
    <property type="entry name" value="Glutaredoxin"/>
    <property type="match status" value="1"/>
</dbReference>
<feature type="domain" description="Cadherin" evidence="13">
    <location>
        <begin position="1219"/>
        <end position="1331"/>
    </location>
</feature>
<dbReference type="InterPro" id="IPR036249">
    <property type="entry name" value="Thioredoxin-like_sf"/>
</dbReference>
<feature type="domain" description="Cadherin" evidence="13">
    <location>
        <begin position="488"/>
        <end position="601"/>
    </location>
</feature>
<keyword evidence="17" id="KW-1185">Reference proteome</keyword>
<organism evidence="16 17">
    <name type="scientific">Hermetia illucens</name>
    <name type="common">Black soldier fly</name>
    <dbReference type="NCBI Taxonomy" id="343691"/>
    <lineage>
        <taxon>Eukaryota</taxon>
        <taxon>Metazoa</taxon>
        <taxon>Ecdysozoa</taxon>
        <taxon>Arthropoda</taxon>
        <taxon>Hexapoda</taxon>
        <taxon>Insecta</taxon>
        <taxon>Pterygota</taxon>
        <taxon>Neoptera</taxon>
        <taxon>Endopterygota</taxon>
        <taxon>Diptera</taxon>
        <taxon>Brachycera</taxon>
        <taxon>Stratiomyomorpha</taxon>
        <taxon>Stratiomyidae</taxon>
        <taxon>Hermetiinae</taxon>
        <taxon>Hermetia</taxon>
    </lineage>
</organism>
<feature type="region of interest" description="Disordered" evidence="10">
    <location>
        <begin position="2062"/>
        <end position="2092"/>
    </location>
</feature>
<dbReference type="SFLD" id="SFLDS00019">
    <property type="entry name" value="Glutathione_Transferase_(cytos"/>
    <property type="match status" value="1"/>
</dbReference>
<dbReference type="PRINTS" id="PR00205">
    <property type="entry name" value="CADHERIN"/>
</dbReference>
<feature type="compositionally biased region" description="Polar residues" evidence="10">
    <location>
        <begin position="830"/>
        <end position="839"/>
    </location>
</feature>
<dbReference type="Pfam" id="PF00043">
    <property type="entry name" value="GST_C"/>
    <property type="match status" value="1"/>
</dbReference>
<dbReference type="SMART" id="SM00112">
    <property type="entry name" value="CA"/>
    <property type="match status" value="11"/>
</dbReference>
<evidence type="ECO:0000256" key="12">
    <source>
        <dbReference type="SAM" id="SignalP"/>
    </source>
</evidence>
<dbReference type="GO" id="GO:0005886">
    <property type="term" value="C:plasma membrane"/>
    <property type="evidence" value="ECO:0007669"/>
    <property type="project" value="InterPro"/>
</dbReference>
<feature type="chain" id="PRO_5031186542" description="Cadherin-89D" evidence="12">
    <location>
        <begin position="28"/>
        <end position="2435"/>
    </location>
</feature>
<name>A0A7R8YWK6_HERIL</name>
<dbReference type="PANTHER" id="PTHR24028">
    <property type="entry name" value="CADHERIN-87A"/>
    <property type="match status" value="1"/>
</dbReference>
<dbReference type="CDD" id="cd03045">
    <property type="entry name" value="GST_N_Delta_Epsilon"/>
    <property type="match status" value="1"/>
</dbReference>
<keyword evidence="6 11" id="KW-1133">Transmembrane helix</keyword>
<dbReference type="InterPro" id="IPR040079">
    <property type="entry name" value="Glutathione_S-Trfase"/>
</dbReference>
<dbReference type="PROSITE" id="PS50405">
    <property type="entry name" value="GST_CTER"/>
    <property type="match status" value="1"/>
</dbReference>
<dbReference type="FunFam" id="2.60.40.60:FF:000266">
    <property type="entry name" value="Cadherin 23"/>
    <property type="match status" value="1"/>
</dbReference>
<dbReference type="GO" id="GO:0009653">
    <property type="term" value="P:anatomical structure morphogenesis"/>
    <property type="evidence" value="ECO:0007669"/>
    <property type="project" value="UniProtKB-ARBA"/>
</dbReference>
<evidence type="ECO:0000256" key="7">
    <source>
        <dbReference type="ARBA" id="ARBA00023136"/>
    </source>
</evidence>
<feature type="compositionally biased region" description="Polar residues" evidence="10">
    <location>
        <begin position="1979"/>
        <end position="1991"/>
    </location>
</feature>
<evidence type="ECO:0000256" key="1">
    <source>
        <dbReference type="ARBA" id="ARBA00004167"/>
    </source>
</evidence>
<dbReference type="GO" id="GO:0060429">
    <property type="term" value="P:epithelium development"/>
    <property type="evidence" value="ECO:0007669"/>
    <property type="project" value="UniProtKB-ARBA"/>
</dbReference>
<evidence type="ECO:0008006" key="18">
    <source>
        <dbReference type="Google" id="ProtNLM"/>
    </source>
</evidence>
<dbReference type="InterPro" id="IPR050174">
    <property type="entry name" value="Protocadherin/Cadherin-CA"/>
</dbReference>
<protein>
    <recommendedName>
        <fullName evidence="18">Cadherin-89D</fullName>
    </recommendedName>
</protein>
<comment type="subcellular location">
    <subcellularLocation>
        <location evidence="1">Membrane</location>
        <topology evidence="1">Single-pass membrane protein</topology>
    </subcellularLocation>
</comment>
<feature type="compositionally biased region" description="Polar residues" evidence="10">
    <location>
        <begin position="798"/>
        <end position="808"/>
    </location>
</feature>
<dbReference type="Gene3D" id="1.20.1050.10">
    <property type="match status" value="1"/>
</dbReference>
<keyword evidence="3 11" id="KW-0812">Transmembrane</keyword>